<name>A0A2M8ET09_9BACT</name>
<evidence type="ECO:0000313" key="3">
    <source>
        <dbReference type="EMBL" id="PJC28249.1"/>
    </source>
</evidence>
<dbReference type="AlphaFoldDB" id="A0A2M8ET09"/>
<evidence type="ECO:0000259" key="1">
    <source>
        <dbReference type="Pfam" id="PF13173"/>
    </source>
</evidence>
<evidence type="ECO:0000313" key="4">
    <source>
        <dbReference type="Proteomes" id="UP000229816"/>
    </source>
</evidence>
<feature type="domain" description="AAA" evidence="1">
    <location>
        <begin position="17"/>
        <end position="133"/>
    </location>
</feature>
<gene>
    <name evidence="3" type="ORF">CO054_01140</name>
</gene>
<sequence>MIKRELAAKLKSAVKKFPIVGIVGPRQSGKTTLAKSVFPEYRYVNLEEPDVRQFAQDDPRGFLEIYSARTIIDEVQRVPDLFSYLQAHVDRNKESGQYILTGSQNFSLMEKISQSLAGRISLFNLPPLSYTELIKAKIKFSDYSEYIIKGGYPRVFSKKIKPSDWYPNYIQTYIERDLRNMQNLTDLGTFQIFVKLCAGRVGQTVNLSSLGQDAGISHNTVKQWLSLLQAGFIIFFLPPYFKNFNKRLVKAPKLYFLDTGLATWLLGIENNNQLKQHFALGNLFENWIILEYLKNRFNSGKSTNTYFWRDKTGHEVDLLTVSEGKLSAVEIKSGKTFNRNYIDNINYLNKVSKEKIDKNFIIYGGETDQIRNNLLIYGWKSLPKLLAQ</sequence>
<organism evidence="3 4">
    <name type="scientific">Candidatus Shapirobacteria bacterium CG_4_9_14_0_2_um_filter_39_11</name>
    <dbReference type="NCBI Taxonomy" id="1974478"/>
    <lineage>
        <taxon>Bacteria</taxon>
        <taxon>Candidatus Shapironibacteriota</taxon>
    </lineage>
</organism>
<dbReference type="EMBL" id="PFSF01000024">
    <property type="protein sequence ID" value="PJC28249.1"/>
    <property type="molecule type" value="Genomic_DNA"/>
</dbReference>
<reference evidence="4" key="1">
    <citation type="submission" date="2017-09" db="EMBL/GenBank/DDBJ databases">
        <title>Depth-based differentiation of microbial function through sediment-hosted aquifers and enrichment of novel symbionts in the deep terrestrial subsurface.</title>
        <authorList>
            <person name="Probst A.J."/>
            <person name="Ladd B."/>
            <person name="Jarett J.K."/>
            <person name="Geller-Mcgrath D.E."/>
            <person name="Sieber C.M.K."/>
            <person name="Emerson J.B."/>
            <person name="Anantharaman K."/>
            <person name="Thomas B.C."/>
            <person name="Malmstrom R."/>
            <person name="Stieglmeier M."/>
            <person name="Klingl A."/>
            <person name="Woyke T."/>
            <person name="Ryan C.M."/>
            <person name="Banfield J.F."/>
        </authorList>
    </citation>
    <scope>NUCLEOTIDE SEQUENCE [LARGE SCALE GENOMIC DNA]</scope>
</reference>
<dbReference type="InterPro" id="IPR025420">
    <property type="entry name" value="DUF4143"/>
</dbReference>
<evidence type="ECO:0000259" key="2">
    <source>
        <dbReference type="Pfam" id="PF13635"/>
    </source>
</evidence>
<dbReference type="Pfam" id="PF13635">
    <property type="entry name" value="DUF4143"/>
    <property type="match status" value="1"/>
</dbReference>
<dbReference type="InterPro" id="IPR041682">
    <property type="entry name" value="AAA_14"/>
</dbReference>
<protein>
    <submittedName>
        <fullName evidence="3">AAA family ATPase</fullName>
    </submittedName>
</protein>
<comment type="caution">
    <text evidence="3">The sequence shown here is derived from an EMBL/GenBank/DDBJ whole genome shotgun (WGS) entry which is preliminary data.</text>
</comment>
<dbReference type="Pfam" id="PF13173">
    <property type="entry name" value="AAA_14"/>
    <property type="match status" value="1"/>
</dbReference>
<accession>A0A2M8ET09</accession>
<dbReference type="Proteomes" id="UP000229816">
    <property type="component" value="Unassembled WGS sequence"/>
</dbReference>
<dbReference type="SUPFAM" id="SSF52540">
    <property type="entry name" value="P-loop containing nucleoside triphosphate hydrolases"/>
    <property type="match status" value="1"/>
</dbReference>
<dbReference type="PANTHER" id="PTHR43566">
    <property type="entry name" value="CONSERVED PROTEIN"/>
    <property type="match status" value="1"/>
</dbReference>
<dbReference type="InterPro" id="IPR027417">
    <property type="entry name" value="P-loop_NTPase"/>
</dbReference>
<proteinExistence type="predicted"/>
<dbReference type="PANTHER" id="PTHR43566:SF2">
    <property type="entry name" value="DUF4143 DOMAIN-CONTAINING PROTEIN"/>
    <property type="match status" value="1"/>
</dbReference>
<feature type="domain" description="DUF4143" evidence="2">
    <location>
        <begin position="175"/>
        <end position="334"/>
    </location>
</feature>